<dbReference type="EMBL" id="SRLO01000382">
    <property type="protein sequence ID" value="TNN58345.1"/>
    <property type="molecule type" value="Genomic_DNA"/>
</dbReference>
<reference evidence="1 2" key="1">
    <citation type="submission" date="2019-03" db="EMBL/GenBank/DDBJ databases">
        <title>First draft genome of Liparis tanakae, snailfish: a comprehensive survey of snailfish specific genes.</title>
        <authorList>
            <person name="Kim W."/>
            <person name="Song I."/>
            <person name="Jeong J.-H."/>
            <person name="Kim D."/>
            <person name="Kim S."/>
            <person name="Ryu S."/>
            <person name="Song J.Y."/>
            <person name="Lee S.K."/>
        </authorList>
    </citation>
    <scope>NUCLEOTIDE SEQUENCE [LARGE SCALE GENOMIC DNA]</scope>
    <source>
        <tissue evidence="1">Muscle</tissue>
    </source>
</reference>
<comment type="caution">
    <text evidence="1">The sequence shown here is derived from an EMBL/GenBank/DDBJ whole genome shotgun (WGS) entry which is preliminary data.</text>
</comment>
<evidence type="ECO:0000313" key="1">
    <source>
        <dbReference type="EMBL" id="TNN58345.1"/>
    </source>
</evidence>
<keyword evidence="2" id="KW-1185">Reference proteome</keyword>
<dbReference type="Proteomes" id="UP000314294">
    <property type="component" value="Unassembled WGS sequence"/>
</dbReference>
<proteinExistence type="predicted"/>
<name>A0A4Z2GZ25_9TELE</name>
<accession>A0A4Z2GZ25</accession>
<dbReference type="AlphaFoldDB" id="A0A4Z2GZ25"/>
<organism evidence="1 2">
    <name type="scientific">Liparis tanakae</name>
    <name type="common">Tanaka's snailfish</name>
    <dbReference type="NCBI Taxonomy" id="230148"/>
    <lineage>
        <taxon>Eukaryota</taxon>
        <taxon>Metazoa</taxon>
        <taxon>Chordata</taxon>
        <taxon>Craniata</taxon>
        <taxon>Vertebrata</taxon>
        <taxon>Euteleostomi</taxon>
        <taxon>Actinopterygii</taxon>
        <taxon>Neopterygii</taxon>
        <taxon>Teleostei</taxon>
        <taxon>Neoteleostei</taxon>
        <taxon>Acanthomorphata</taxon>
        <taxon>Eupercaria</taxon>
        <taxon>Perciformes</taxon>
        <taxon>Cottioidei</taxon>
        <taxon>Cottales</taxon>
        <taxon>Liparidae</taxon>
        <taxon>Liparis</taxon>
    </lineage>
</organism>
<gene>
    <name evidence="1" type="ORF">EYF80_031467</name>
</gene>
<evidence type="ECO:0000313" key="2">
    <source>
        <dbReference type="Proteomes" id="UP000314294"/>
    </source>
</evidence>
<sequence>MTPDPKCPACYIAVVSVWSAPLATNSRHASGHCDWSRSFTLSSCSDATTSSRAATPSCSSPCS</sequence>
<protein>
    <submittedName>
        <fullName evidence="1">Uncharacterized protein</fullName>
    </submittedName>
</protein>